<proteinExistence type="predicted"/>
<evidence type="ECO:0008006" key="3">
    <source>
        <dbReference type="Google" id="ProtNLM"/>
    </source>
</evidence>
<dbReference type="Proteomes" id="UP001342418">
    <property type="component" value="Chromosome"/>
</dbReference>
<reference evidence="1 2" key="1">
    <citation type="submission" date="2018-07" db="EMBL/GenBank/DDBJ databases">
        <title>Genome sequence of Nitratireductor thuwali#1536.</title>
        <authorList>
            <person name="Michoud G."/>
            <person name="Merlino G."/>
            <person name="Sefrji F.O."/>
            <person name="Daffonchio D."/>
        </authorList>
    </citation>
    <scope>NUCLEOTIDE SEQUENCE [LARGE SCALE GENOMIC DNA]</scope>
    <source>
        <strain evidence="2">Nit1536</strain>
    </source>
</reference>
<accession>A0ABY5MR89</accession>
<organism evidence="1 2">
    <name type="scientific">Nitratireductor thuwali</name>
    <dbReference type="NCBI Taxonomy" id="2267699"/>
    <lineage>
        <taxon>Bacteria</taxon>
        <taxon>Pseudomonadati</taxon>
        <taxon>Pseudomonadota</taxon>
        <taxon>Alphaproteobacteria</taxon>
        <taxon>Hyphomicrobiales</taxon>
        <taxon>Phyllobacteriaceae</taxon>
        <taxon>Nitratireductor</taxon>
    </lineage>
</organism>
<dbReference type="InterPro" id="IPR003772">
    <property type="entry name" value="YceD"/>
</dbReference>
<sequence>MMNPTDAKSPVSYPFRVSRLARKGTDLTITADADQRAGLAKAHGLLSVERFDAEIAVRPWKADGVRVKGEVFADIVQECVVTLDPLPARIAQDFEALFIPEDSRLARQEWRDGEIVIEAEGADLPEPFSGDTIDLGAVAEEFFALAIDPYPRKKGTEIASKAESATDEKKVGPLYEGLKKLRGEG</sequence>
<evidence type="ECO:0000313" key="1">
    <source>
        <dbReference type="EMBL" id="UUP19138.1"/>
    </source>
</evidence>
<dbReference type="Pfam" id="PF02620">
    <property type="entry name" value="YceD"/>
    <property type="match status" value="1"/>
</dbReference>
<dbReference type="EMBL" id="CP030941">
    <property type="protein sequence ID" value="UUP19138.1"/>
    <property type="molecule type" value="Genomic_DNA"/>
</dbReference>
<gene>
    <name evidence="1" type="ORF">NTH_03628</name>
</gene>
<name>A0ABY5MR89_9HYPH</name>
<protein>
    <recommendedName>
        <fullName evidence="3">Metal-binding protein</fullName>
    </recommendedName>
</protein>
<evidence type="ECO:0000313" key="2">
    <source>
        <dbReference type="Proteomes" id="UP001342418"/>
    </source>
</evidence>
<keyword evidence="2" id="KW-1185">Reference proteome</keyword>